<dbReference type="Pfam" id="PF00929">
    <property type="entry name" value="RNase_T"/>
    <property type="match status" value="1"/>
</dbReference>
<comment type="caution">
    <text evidence="5">The sequence shown here is derived from an EMBL/GenBank/DDBJ whole genome shotgun (WGS) entry which is preliminary data.</text>
</comment>
<keyword evidence="6" id="KW-1185">Reference proteome</keyword>
<dbReference type="Proteomes" id="UP000282060">
    <property type="component" value="Unassembled WGS sequence"/>
</dbReference>
<dbReference type="GO" id="GO:0005829">
    <property type="term" value="C:cytosol"/>
    <property type="evidence" value="ECO:0007669"/>
    <property type="project" value="TreeGrafter"/>
</dbReference>
<dbReference type="OrthoDB" id="5497329at2"/>
<dbReference type="InterPro" id="IPR036397">
    <property type="entry name" value="RNaseH_sf"/>
</dbReference>
<feature type="domain" description="Exonuclease" evidence="4">
    <location>
        <begin position="42"/>
        <end position="215"/>
    </location>
</feature>
<proteinExistence type="predicted"/>
<keyword evidence="2" id="KW-0378">Hydrolase</keyword>
<keyword evidence="1" id="KW-0540">Nuclease</keyword>
<dbReference type="GO" id="GO:0003676">
    <property type="term" value="F:nucleic acid binding"/>
    <property type="evidence" value="ECO:0007669"/>
    <property type="project" value="InterPro"/>
</dbReference>
<evidence type="ECO:0000256" key="1">
    <source>
        <dbReference type="ARBA" id="ARBA00022722"/>
    </source>
</evidence>
<dbReference type="PANTHER" id="PTHR30231:SF4">
    <property type="entry name" value="PROTEIN NEN2"/>
    <property type="match status" value="1"/>
</dbReference>
<dbReference type="SMART" id="SM00479">
    <property type="entry name" value="EXOIII"/>
    <property type="match status" value="1"/>
</dbReference>
<evidence type="ECO:0000259" key="4">
    <source>
        <dbReference type="SMART" id="SM00479"/>
    </source>
</evidence>
<reference evidence="5 6" key="1">
    <citation type="submission" date="2018-12" db="EMBL/GenBank/DDBJ databases">
        <authorList>
            <person name="Yu L."/>
        </authorList>
    </citation>
    <scope>NUCLEOTIDE SEQUENCE [LARGE SCALE GENOMIC DNA]</scope>
    <source>
        <strain evidence="5 6">HAW-EB5</strain>
    </source>
</reference>
<dbReference type="InterPro" id="IPR013520">
    <property type="entry name" value="Ribonucl_H"/>
</dbReference>
<evidence type="ECO:0000256" key="2">
    <source>
        <dbReference type="ARBA" id="ARBA00022801"/>
    </source>
</evidence>
<sequence length="228" mass="24923">MVMGFALRSQLCWRAFLSRSDSTKQYYRSQMPAVGQIFSESSLMAVDLEMTGLDPNSDQILSIGLIPIEKGQLQLSRAEQKLIQINGSVGQSATIHGIVDHQLQAGVSIDSAIEWFLERTRGKLLVAHHSPLDLGFLQVAIKQVTGESIKLLAIDTLALERKRLLRKQDVLKEGTLRLGACRARYGLPVYAAHNALVDALACGELLLAQVAALGDLHQVTVAELCHLS</sequence>
<dbReference type="SUPFAM" id="SSF53098">
    <property type="entry name" value="Ribonuclease H-like"/>
    <property type="match status" value="1"/>
</dbReference>
<dbReference type="PANTHER" id="PTHR30231">
    <property type="entry name" value="DNA POLYMERASE III SUBUNIT EPSILON"/>
    <property type="match status" value="1"/>
</dbReference>
<dbReference type="GO" id="GO:0006259">
    <property type="term" value="P:DNA metabolic process"/>
    <property type="evidence" value="ECO:0007669"/>
    <property type="project" value="UniProtKB-ARBA"/>
</dbReference>
<name>A0A3S0KMK0_9GAMM</name>
<protein>
    <submittedName>
        <fullName evidence="5">3'-5' exonuclease</fullName>
    </submittedName>
</protein>
<accession>A0A3S0KMK0</accession>
<evidence type="ECO:0000313" key="5">
    <source>
        <dbReference type="EMBL" id="RTR34138.1"/>
    </source>
</evidence>
<dbReference type="Gene3D" id="3.30.420.10">
    <property type="entry name" value="Ribonuclease H-like superfamily/Ribonuclease H"/>
    <property type="match status" value="1"/>
</dbReference>
<organism evidence="5 6">
    <name type="scientific">Shewanella atlantica</name>
    <dbReference type="NCBI Taxonomy" id="271099"/>
    <lineage>
        <taxon>Bacteria</taxon>
        <taxon>Pseudomonadati</taxon>
        <taxon>Pseudomonadota</taxon>
        <taxon>Gammaproteobacteria</taxon>
        <taxon>Alteromonadales</taxon>
        <taxon>Shewanellaceae</taxon>
        <taxon>Shewanella</taxon>
    </lineage>
</organism>
<evidence type="ECO:0000313" key="6">
    <source>
        <dbReference type="Proteomes" id="UP000282060"/>
    </source>
</evidence>
<dbReference type="AlphaFoldDB" id="A0A3S0KMK0"/>
<dbReference type="InterPro" id="IPR012337">
    <property type="entry name" value="RNaseH-like_sf"/>
</dbReference>
<keyword evidence="3 5" id="KW-0269">Exonuclease</keyword>
<dbReference type="GO" id="GO:0008408">
    <property type="term" value="F:3'-5' exonuclease activity"/>
    <property type="evidence" value="ECO:0007669"/>
    <property type="project" value="TreeGrafter"/>
</dbReference>
<evidence type="ECO:0000256" key="3">
    <source>
        <dbReference type="ARBA" id="ARBA00022839"/>
    </source>
</evidence>
<dbReference type="CDD" id="cd06127">
    <property type="entry name" value="DEDDh"/>
    <property type="match status" value="1"/>
</dbReference>
<gene>
    <name evidence="5" type="ORF">EKG39_00175</name>
</gene>
<dbReference type="EMBL" id="RXNV01000001">
    <property type="protein sequence ID" value="RTR34138.1"/>
    <property type="molecule type" value="Genomic_DNA"/>
</dbReference>